<gene>
    <name evidence="1" type="ORF">MENTE1834_LOCUS2650</name>
</gene>
<evidence type="ECO:0000313" key="2">
    <source>
        <dbReference type="Proteomes" id="UP001497535"/>
    </source>
</evidence>
<proteinExistence type="predicted"/>
<evidence type="ECO:0000313" key="1">
    <source>
        <dbReference type="EMBL" id="CAK5014239.1"/>
    </source>
</evidence>
<keyword evidence="2" id="KW-1185">Reference proteome</keyword>
<protein>
    <submittedName>
        <fullName evidence="1">Uncharacterized protein</fullName>
    </submittedName>
</protein>
<sequence>MQLMQICFGIATSADVAYSSYLYSVVSKSKYKRVTSLIRMATMTGKFAAYSFGQFLVSTEIGDYLLLNQITLGVLFVSLLISLFLPMTTPKRNKKTNKESKQMEQVMTFLKVFL</sequence>
<name>A0ACB0XRL2_MELEN</name>
<dbReference type="EMBL" id="CAVMJV010000002">
    <property type="protein sequence ID" value="CAK5014239.1"/>
    <property type="molecule type" value="Genomic_DNA"/>
</dbReference>
<reference evidence="1" key="1">
    <citation type="submission" date="2023-11" db="EMBL/GenBank/DDBJ databases">
        <authorList>
            <person name="Poullet M."/>
        </authorList>
    </citation>
    <scope>NUCLEOTIDE SEQUENCE</scope>
    <source>
        <strain evidence="1">E1834</strain>
    </source>
</reference>
<comment type="caution">
    <text evidence="1">The sequence shown here is derived from an EMBL/GenBank/DDBJ whole genome shotgun (WGS) entry which is preliminary data.</text>
</comment>
<accession>A0ACB0XRL2</accession>
<organism evidence="1 2">
    <name type="scientific">Meloidogyne enterolobii</name>
    <name type="common">Root-knot nematode worm</name>
    <name type="synonym">Meloidogyne mayaguensis</name>
    <dbReference type="NCBI Taxonomy" id="390850"/>
    <lineage>
        <taxon>Eukaryota</taxon>
        <taxon>Metazoa</taxon>
        <taxon>Ecdysozoa</taxon>
        <taxon>Nematoda</taxon>
        <taxon>Chromadorea</taxon>
        <taxon>Rhabditida</taxon>
        <taxon>Tylenchina</taxon>
        <taxon>Tylenchomorpha</taxon>
        <taxon>Tylenchoidea</taxon>
        <taxon>Meloidogynidae</taxon>
        <taxon>Meloidogyninae</taxon>
        <taxon>Meloidogyne</taxon>
    </lineage>
</organism>
<dbReference type="Proteomes" id="UP001497535">
    <property type="component" value="Unassembled WGS sequence"/>
</dbReference>